<dbReference type="AlphaFoldDB" id="A0AA36JAR4"/>
<evidence type="ECO:0000313" key="2">
    <source>
        <dbReference type="Proteomes" id="UP001178507"/>
    </source>
</evidence>
<protein>
    <submittedName>
        <fullName evidence="1">Uncharacterized protein</fullName>
    </submittedName>
</protein>
<evidence type="ECO:0000313" key="1">
    <source>
        <dbReference type="EMBL" id="CAJ1402266.1"/>
    </source>
</evidence>
<reference evidence="1" key="1">
    <citation type="submission" date="2023-08" db="EMBL/GenBank/DDBJ databases">
        <authorList>
            <person name="Chen Y."/>
            <person name="Shah S."/>
            <person name="Dougan E. K."/>
            <person name="Thang M."/>
            <person name="Chan C."/>
        </authorList>
    </citation>
    <scope>NUCLEOTIDE SEQUENCE</scope>
</reference>
<gene>
    <name evidence="1" type="ORF">EVOR1521_LOCUS25194</name>
</gene>
<comment type="caution">
    <text evidence="1">The sequence shown here is derived from an EMBL/GenBank/DDBJ whole genome shotgun (WGS) entry which is preliminary data.</text>
</comment>
<name>A0AA36JAR4_9DINO</name>
<accession>A0AA36JAR4</accession>
<organism evidence="1 2">
    <name type="scientific">Effrenium voratum</name>
    <dbReference type="NCBI Taxonomy" id="2562239"/>
    <lineage>
        <taxon>Eukaryota</taxon>
        <taxon>Sar</taxon>
        <taxon>Alveolata</taxon>
        <taxon>Dinophyceae</taxon>
        <taxon>Suessiales</taxon>
        <taxon>Symbiodiniaceae</taxon>
        <taxon>Effrenium</taxon>
    </lineage>
</organism>
<sequence>MSSQIEEFEELLQLNEDFWGKFKDMPSMALATEKEDVLMILQNFALIRKRHNWLFQLLKATVHRTLDAWTAPELAALCQSFGELLFLHEDLLLAMAPQVLATGSMA</sequence>
<keyword evidence="2" id="KW-1185">Reference proteome</keyword>
<dbReference type="Proteomes" id="UP001178507">
    <property type="component" value="Unassembled WGS sequence"/>
</dbReference>
<proteinExistence type="predicted"/>
<dbReference type="EMBL" id="CAUJNA010003446">
    <property type="protein sequence ID" value="CAJ1402266.1"/>
    <property type="molecule type" value="Genomic_DNA"/>
</dbReference>